<evidence type="ECO:0000313" key="2">
    <source>
        <dbReference type="Proteomes" id="UP001286313"/>
    </source>
</evidence>
<dbReference type="AlphaFoldDB" id="A0AAE1F9C8"/>
<gene>
    <name evidence="1" type="ORF">Pcinc_025432</name>
</gene>
<evidence type="ECO:0000313" key="1">
    <source>
        <dbReference type="EMBL" id="KAK3869255.1"/>
    </source>
</evidence>
<protein>
    <submittedName>
        <fullName evidence="1">Uncharacterized protein</fullName>
    </submittedName>
</protein>
<dbReference type="EMBL" id="JAWQEG010002861">
    <property type="protein sequence ID" value="KAK3869255.1"/>
    <property type="molecule type" value="Genomic_DNA"/>
</dbReference>
<reference evidence="1" key="1">
    <citation type="submission" date="2023-10" db="EMBL/GenBank/DDBJ databases">
        <title>Genome assemblies of two species of porcelain crab, Petrolisthes cinctipes and Petrolisthes manimaculis (Anomura: Porcellanidae).</title>
        <authorList>
            <person name="Angst P."/>
        </authorList>
    </citation>
    <scope>NUCLEOTIDE SEQUENCE</scope>
    <source>
        <strain evidence="1">PB745_01</strain>
        <tissue evidence="1">Gill</tissue>
    </source>
</reference>
<dbReference type="GO" id="GO:0032979">
    <property type="term" value="P:protein insertion into mitochondrial inner membrane from matrix"/>
    <property type="evidence" value="ECO:0007669"/>
    <property type="project" value="TreeGrafter"/>
</dbReference>
<dbReference type="Proteomes" id="UP001286313">
    <property type="component" value="Unassembled WGS sequence"/>
</dbReference>
<organism evidence="1 2">
    <name type="scientific">Petrolisthes cinctipes</name>
    <name type="common">Flat porcelain crab</name>
    <dbReference type="NCBI Taxonomy" id="88211"/>
    <lineage>
        <taxon>Eukaryota</taxon>
        <taxon>Metazoa</taxon>
        <taxon>Ecdysozoa</taxon>
        <taxon>Arthropoda</taxon>
        <taxon>Crustacea</taxon>
        <taxon>Multicrustacea</taxon>
        <taxon>Malacostraca</taxon>
        <taxon>Eumalacostraca</taxon>
        <taxon>Eucarida</taxon>
        <taxon>Decapoda</taxon>
        <taxon>Pleocyemata</taxon>
        <taxon>Anomura</taxon>
        <taxon>Galatheoidea</taxon>
        <taxon>Porcellanidae</taxon>
        <taxon>Petrolisthes</taxon>
    </lineage>
</organism>
<proteinExistence type="predicted"/>
<sequence length="383" mass="44029">MTSLVVRNHGVWKLLYGLSTRGLCCSAQNYTTTLDTSSKYTGTLNTSSEYTRTLNTSSKYTGTINTSSKYTRALDTRSKYTRTINTSSKYTTTLNTSSKYTRTLDTNSKYQANGNKSTLINPWWYDDDVNGGVVGYRRTTPSSRLLVCSGSNVVLLFGQQQLRFYRSGKAQRNVRQDDDKPEPPRTTPQLMDFPWVIWPSLWHTIRNWILSNLLIYRYLDQEFSLSTFRIGAVQALVHVSNELSLGNFDALEDLFTKPTLDEIRSNFARLNLKQRLDLSVAEDDIFLSFPYQIGIIFTNEGNKHERIFVEITMCYHIFRGFQDFLKSKAEGTIPGGIKGVYENHDRISIANYRFIREFTRGVDDEWKVSLANHFKPGEVVQER</sequence>
<dbReference type="PANTHER" id="PTHR13333">
    <property type="entry name" value="M-AAA PROTEASE-INTERACTING PROTEIN 1, MITOCHONDRIAL"/>
    <property type="match status" value="1"/>
</dbReference>
<dbReference type="GO" id="GO:0043022">
    <property type="term" value="F:ribosome binding"/>
    <property type="evidence" value="ECO:0007669"/>
    <property type="project" value="TreeGrafter"/>
</dbReference>
<dbReference type="GO" id="GO:0005743">
    <property type="term" value="C:mitochondrial inner membrane"/>
    <property type="evidence" value="ECO:0007669"/>
    <property type="project" value="TreeGrafter"/>
</dbReference>
<accession>A0AAE1F9C8</accession>
<keyword evidence="2" id="KW-1185">Reference proteome</keyword>
<comment type="caution">
    <text evidence="1">The sequence shown here is derived from an EMBL/GenBank/DDBJ whole genome shotgun (WGS) entry which is preliminary data.</text>
</comment>
<name>A0AAE1F9C8_PETCI</name>
<dbReference type="PANTHER" id="PTHR13333:SF5">
    <property type="entry name" value="M-AAA PROTEASE-INTERACTING PROTEIN 1, MITOCHONDRIAL"/>
    <property type="match status" value="1"/>
</dbReference>